<dbReference type="PANTHER" id="PTHR10438:SF387">
    <property type="entry name" value="OS09G0559600 PROTEIN"/>
    <property type="match status" value="1"/>
</dbReference>
<reference evidence="2" key="1">
    <citation type="submission" date="2014-09" db="EMBL/GenBank/DDBJ databases">
        <authorList>
            <person name="Magalhaes I.L.F."/>
            <person name="Oliveira U."/>
            <person name="Santos F.R."/>
            <person name="Vidigal T.H.D.A."/>
            <person name="Brescovit A.D."/>
            <person name="Santos A.J."/>
        </authorList>
    </citation>
    <scope>NUCLEOTIDE SEQUENCE</scope>
    <source>
        <tissue evidence="2">Shoot tissue taken approximately 20 cm above the soil surface</tissue>
    </source>
</reference>
<dbReference type="SUPFAM" id="SSF52833">
    <property type="entry name" value="Thioredoxin-like"/>
    <property type="match status" value="1"/>
</dbReference>
<dbReference type="Gene3D" id="3.40.30.10">
    <property type="entry name" value="Glutaredoxin"/>
    <property type="match status" value="1"/>
</dbReference>
<protein>
    <recommendedName>
        <fullName evidence="1">Thioredoxin domain-containing protein</fullName>
    </recommendedName>
</protein>
<accession>A0A0A8YAZ1</accession>
<dbReference type="EMBL" id="GBRH01274781">
    <property type="protein sequence ID" value="JAD23114.1"/>
    <property type="molecule type" value="Transcribed_RNA"/>
</dbReference>
<evidence type="ECO:0000313" key="2">
    <source>
        <dbReference type="EMBL" id="JAD23114.1"/>
    </source>
</evidence>
<dbReference type="InterPro" id="IPR013766">
    <property type="entry name" value="Thioredoxin_domain"/>
</dbReference>
<dbReference type="InterPro" id="IPR036249">
    <property type="entry name" value="Thioredoxin-like_sf"/>
</dbReference>
<dbReference type="InterPro" id="IPR050620">
    <property type="entry name" value="Thioredoxin_H-type-like"/>
</dbReference>
<dbReference type="AlphaFoldDB" id="A0A0A8YAZ1"/>
<dbReference type="PROSITE" id="PS51352">
    <property type="entry name" value="THIOREDOXIN_2"/>
    <property type="match status" value="1"/>
</dbReference>
<dbReference type="CDD" id="cd02947">
    <property type="entry name" value="TRX_family"/>
    <property type="match status" value="1"/>
</dbReference>
<dbReference type="Pfam" id="PF00085">
    <property type="entry name" value="Thioredoxin"/>
    <property type="match status" value="1"/>
</dbReference>
<organism evidence="2">
    <name type="scientific">Arundo donax</name>
    <name type="common">Giant reed</name>
    <name type="synonym">Donax arundinaceus</name>
    <dbReference type="NCBI Taxonomy" id="35708"/>
    <lineage>
        <taxon>Eukaryota</taxon>
        <taxon>Viridiplantae</taxon>
        <taxon>Streptophyta</taxon>
        <taxon>Embryophyta</taxon>
        <taxon>Tracheophyta</taxon>
        <taxon>Spermatophyta</taxon>
        <taxon>Magnoliopsida</taxon>
        <taxon>Liliopsida</taxon>
        <taxon>Poales</taxon>
        <taxon>Poaceae</taxon>
        <taxon>PACMAD clade</taxon>
        <taxon>Arundinoideae</taxon>
        <taxon>Arundineae</taxon>
        <taxon>Arundo</taxon>
    </lineage>
</organism>
<sequence>MTSSVPTISLGDLEKFLKTDKLLVMEFMSSTSDPCKFMKPKLDSIANEKGHIADFCALDIDNKDIKRFAQRFRVEALPAFLLVHKRWIKKRVVGVDQDELKKAIDNTNEQIRNKSA</sequence>
<feature type="domain" description="Thioredoxin" evidence="1">
    <location>
        <begin position="1"/>
        <end position="109"/>
    </location>
</feature>
<proteinExistence type="predicted"/>
<evidence type="ECO:0000259" key="1">
    <source>
        <dbReference type="PROSITE" id="PS51352"/>
    </source>
</evidence>
<name>A0A0A8YAZ1_ARUDO</name>
<dbReference type="PANTHER" id="PTHR10438">
    <property type="entry name" value="THIOREDOXIN"/>
    <property type="match status" value="1"/>
</dbReference>
<reference evidence="2" key="2">
    <citation type="journal article" date="2015" name="Data Brief">
        <title>Shoot transcriptome of the giant reed, Arundo donax.</title>
        <authorList>
            <person name="Barrero R.A."/>
            <person name="Guerrero F.D."/>
            <person name="Moolhuijzen P."/>
            <person name="Goolsby J.A."/>
            <person name="Tidwell J."/>
            <person name="Bellgard S.E."/>
            <person name="Bellgard M.I."/>
        </authorList>
    </citation>
    <scope>NUCLEOTIDE SEQUENCE</scope>
    <source>
        <tissue evidence="2">Shoot tissue taken approximately 20 cm above the soil surface</tissue>
    </source>
</reference>